<sequence length="66" mass="7856">MSFYYSENLGPIEPQIVNRQWSSSTQNFVQPYLLTLEPSMLEQREWSRSAQNVKISEILWISFDEL</sequence>
<accession>A0ABQ9ZU52</accession>
<evidence type="ECO:0000313" key="1">
    <source>
        <dbReference type="EMBL" id="KAK4016313.1"/>
    </source>
</evidence>
<organism evidence="1 2">
    <name type="scientific">Daphnia magna</name>
    <dbReference type="NCBI Taxonomy" id="35525"/>
    <lineage>
        <taxon>Eukaryota</taxon>
        <taxon>Metazoa</taxon>
        <taxon>Ecdysozoa</taxon>
        <taxon>Arthropoda</taxon>
        <taxon>Crustacea</taxon>
        <taxon>Branchiopoda</taxon>
        <taxon>Diplostraca</taxon>
        <taxon>Cladocera</taxon>
        <taxon>Anomopoda</taxon>
        <taxon>Daphniidae</taxon>
        <taxon>Daphnia</taxon>
    </lineage>
</organism>
<dbReference type="Proteomes" id="UP001234178">
    <property type="component" value="Unassembled WGS sequence"/>
</dbReference>
<keyword evidence="2" id="KW-1185">Reference proteome</keyword>
<comment type="caution">
    <text evidence="1">The sequence shown here is derived from an EMBL/GenBank/DDBJ whole genome shotgun (WGS) entry which is preliminary data.</text>
</comment>
<proteinExistence type="predicted"/>
<evidence type="ECO:0000313" key="2">
    <source>
        <dbReference type="Proteomes" id="UP001234178"/>
    </source>
</evidence>
<reference evidence="1 2" key="1">
    <citation type="journal article" date="2023" name="Nucleic Acids Res.">
        <title>The hologenome of Daphnia magna reveals possible DNA methylation and microbiome-mediated evolution of the host genome.</title>
        <authorList>
            <person name="Chaturvedi A."/>
            <person name="Li X."/>
            <person name="Dhandapani V."/>
            <person name="Marshall H."/>
            <person name="Kissane S."/>
            <person name="Cuenca-Cambronero M."/>
            <person name="Asole G."/>
            <person name="Calvet F."/>
            <person name="Ruiz-Romero M."/>
            <person name="Marangio P."/>
            <person name="Guigo R."/>
            <person name="Rago D."/>
            <person name="Mirbahai L."/>
            <person name="Eastwood N."/>
            <person name="Colbourne J.K."/>
            <person name="Zhou J."/>
            <person name="Mallon E."/>
            <person name="Orsini L."/>
        </authorList>
    </citation>
    <scope>NUCLEOTIDE SEQUENCE [LARGE SCALE GENOMIC DNA]</scope>
    <source>
        <strain evidence="1">LRV0_1</strain>
    </source>
</reference>
<gene>
    <name evidence="1" type="ORF">OUZ56_031262</name>
</gene>
<name>A0ABQ9ZU52_9CRUS</name>
<dbReference type="EMBL" id="JAOYFB010000005">
    <property type="protein sequence ID" value="KAK4016313.1"/>
    <property type="molecule type" value="Genomic_DNA"/>
</dbReference>
<protein>
    <submittedName>
        <fullName evidence="1">Uncharacterized protein</fullName>
    </submittedName>
</protein>